<organism evidence="2 3">
    <name type="scientific">Euphydryas editha</name>
    <name type="common">Edith's checkerspot</name>
    <dbReference type="NCBI Taxonomy" id="104508"/>
    <lineage>
        <taxon>Eukaryota</taxon>
        <taxon>Metazoa</taxon>
        <taxon>Ecdysozoa</taxon>
        <taxon>Arthropoda</taxon>
        <taxon>Hexapoda</taxon>
        <taxon>Insecta</taxon>
        <taxon>Pterygota</taxon>
        <taxon>Neoptera</taxon>
        <taxon>Endopterygota</taxon>
        <taxon>Lepidoptera</taxon>
        <taxon>Glossata</taxon>
        <taxon>Ditrysia</taxon>
        <taxon>Papilionoidea</taxon>
        <taxon>Nymphalidae</taxon>
        <taxon>Nymphalinae</taxon>
        <taxon>Euphydryas</taxon>
    </lineage>
</organism>
<evidence type="ECO:0000256" key="1">
    <source>
        <dbReference type="SAM" id="MobiDB-lite"/>
    </source>
</evidence>
<gene>
    <name evidence="2" type="ORF">EEDITHA_LOCUS3356</name>
</gene>
<feature type="compositionally biased region" description="Basic and acidic residues" evidence="1">
    <location>
        <begin position="78"/>
        <end position="97"/>
    </location>
</feature>
<sequence>MCENDGCAWCGGAARRAGHGVPTCRAVRGVRSAVGAVVNEPHRSPRPAPPARPPQSARTFAPLPPRHAALRSARPPRRFTEQDTRTRHAHTDLDRLYTRAPTRRGTNTPLQTYTSALTTARACTI</sequence>
<dbReference type="EMBL" id="CAKOGL010000006">
    <property type="protein sequence ID" value="CAH2087059.1"/>
    <property type="molecule type" value="Genomic_DNA"/>
</dbReference>
<protein>
    <submittedName>
        <fullName evidence="2">Uncharacterized protein</fullName>
    </submittedName>
</protein>
<name>A0AAU9TK10_EUPED</name>
<keyword evidence="3" id="KW-1185">Reference proteome</keyword>
<evidence type="ECO:0000313" key="2">
    <source>
        <dbReference type="EMBL" id="CAH2087059.1"/>
    </source>
</evidence>
<proteinExistence type="predicted"/>
<dbReference type="AlphaFoldDB" id="A0AAU9TK10"/>
<accession>A0AAU9TK10</accession>
<dbReference type="Proteomes" id="UP001153954">
    <property type="component" value="Unassembled WGS sequence"/>
</dbReference>
<feature type="region of interest" description="Disordered" evidence="1">
    <location>
        <begin position="37"/>
        <end position="108"/>
    </location>
</feature>
<evidence type="ECO:0000313" key="3">
    <source>
        <dbReference type="Proteomes" id="UP001153954"/>
    </source>
</evidence>
<comment type="caution">
    <text evidence="2">The sequence shown here is derived from an EMBL/GenBank/DDBJ whole genome shotgun (WGS) entry which is preliminary data.</text>
</comment>
<reference evidence="2" key="1">
    <citation type="submission" date="2022-03" db="EMBL/GenBank/DDBJ databases">
        <authorList>
            <person name="Tunstrom K."/>
        </authorList>
    </citation>
    <scope>NUCLEOTIDE SEQUENCE</scope>
</reference>